<evidence type="ECO:0000259" key="2">
    <source>
        <dbReference type="Pfam" id="PF03632"/>
    </source>
</evidence>
<evidence type="ECO:0000313" key="5">
    <source>
        <dbReference type="EMBL" id="MEE2032734.1"/>
    </source>
</evidence>
<dbReference type="Gene3D" id="3.40.50.1000">
    <property type="entry name" value="HAD superfamily/HAD-like"/>
    <property type="match status" value="1"/>
</dbReference>
<dbReference type="InterPro" id="IPR005196">
    <property type="entry name" value="Glyco_hydro_65_N"/>
</dbReference>
<dbReference type="InterPro" id="IPR036412">
    <property type="entry name" value="HAD-like_sf"/>
</dbReference>
<dbReference type="EMBL" id="JAUZMZ010000053">
    <property type="protein sequence ID" value="MEE2032734.1"/>
    <property type="molecule type" value="Genomic_DNA"/>
</dbReference>
<dbReference type="InterPro" id="IPR037018">
    <property type="entry name" value="GH65_N"/>
</dbReference>
<evidence type="ECO:0000259" key="3">
    <source>
        <dbReference type="Pfam" id="PF03633"/>
    </source>
</evidence>
<dbReference type="Gene3D" id="2.60.420.10">
    <property type="entry name" value="Maltose phosphorylase, domain 3"/>
    <property type="match status" value="1"/>
</dbReference>
<dbReference type="SUPFAM" id="SSF74650">
    <property type="entry name" value="Galactose mutarotase-like"/>
    <property type="match status" value="1"/>
</dbReference>
<dbReference type="InterPro" id="IPR003337">
    <property type="entry name" value="Trehalose_PPase"/>
</dbReference>
<comment type="caution">
    <text evidence="5">The sequence shown here is derived from an EMBL/GenBank/DDBJ whole genome shotgun (WGS) entry which is preliminary data.</text>
</comment>
<proteinExistence type="predicted"/>
<dbReference type="SUPFAM" id="SSF56784">
    <property type="entry name" value="HAD-like"/>
    <property type="match status" value="1"/>
</dbReference>
<keyword evidence="6" id="KW-1185">Reference proteome</keyword>
<dbReference type="InterPro" id="IPR005195">
    <property type="entry name" value="Glyco_hydro_65_M"/>
</dbReference>
<dbReference type="SUPFAM" id="SSF48208">
    <property type="entry name" value="Six-hairpin glycosidases"/>
    <property type="match status" value="1"/>
</dbReference>
<organism evidence="5 6">
    <name type="scientific">Rhodococcus chondri</name>
    <dbReference type="NCBI Taxonomy" id="3065941"/>
    <lineage>
        <taxon>Bacteria</taxon>
        <taxon>Bacillati</taxon>
        <taxon>Actinomycetota</taxon>
        <taxon>Actinomycetes</taxon>
        <taxon>Mycobacteriales</taxon>
        <taxon>Nocardiaceae</taxon>
        <taxon>Rhodococcus</taxon>
    </lineage>
</organism>
<dbReference type="InterPro" id="IPR012341">
    <property type="entry name" value="6hp_glycosidase-like_sf"/>
</dbReference>
<dbReference type="Gene3D" id="3.30.70.1020">
    <property type="entry name" value="Trehalose-6-phosphate phosphatase related protein, domain 2"/>
    <property type="match status" value="1"/>
</dbReference>
<reference evidence="5 6" key="1">
    <citation type="submission" date="2023-08" db="EMBL/GenBank/DDBJ databases">
        <authorList>
            <person name="Girao M."/>
            <person name="Carvalho M.F."/>
        </authorList>
    </citation>
    <scope>NUCLEOTIDE SEQUENCE [LARGE SCALE GENOMIC DNA]</scope>
    <source>
        <strain evidence="5 6">CC-R104</strain>
    </source>
</reference>
<dbReference type="EC" id="3.1.3.12" evidence="5"/>
<dbReference type="RefSeq" id="WP_330152150.1">
    <property type="nucleotide sequence ID" value="NZ_JAUZMZ010000053.1"/>
</dbReference>
<dbReference type="Gene3D" id="2.70.98.40">
    <property type="entry name" value="Glycoside hydrolase, family 65, N-terminal domain"/>
    <property type="match status" value="1"/>
</dbReference>
<feature type="domain" description="Glycoside hydrolase family 65 central catalytic" evidence="2">
    <location>
        <begin position="751"/>
        <end position="1146"/>
    </location>
</feature>
<keyword evidence="5" id="KW-0378">Hydrolase</keyword>
<dbReference type="Pfam" id="PF03636">
    <property type="entry name" value="Glyco_hydro_65N"/>
    <property type="match status" value="1"/>
</dbReference>
<dbReference type="PANTHER" id="PTHR11051">
    <property type="entry name" value="GLYCOSYL HYDROLASE-RELATED"/>
    <property type="match status" value="1"/>
</dbReference>
<dbReference type="Pfam" id="PF02358">
    <property type="entry name" value="Trehalose_PPase"/>
    <property type="match status" value="1"/>
</dbReference>
<dbReference type="NCBIfam" id="TIGR00685">
    <property type="entry name" value="T6PP"/>
    <property type="match status" value="1"/>
</dbReference>
<dbReference type="Pfam" id="PF03633">
    <property type="entry name" value="Glyco_hydro_65C"/>
    <property type="match status" value="1"/>
</dbReference>
<dbReference type="PANTHER" id="PTHR11051:SF8">
    <property type="entry name" value="PROTEIN-GLUCOSYLGALACTOSYLHYDROXYLYSINE GLUCOSIDASE"/>
    <property type="match status" value="1"/>
</dbReference>
<dbReference type="Proteomes" id="UP001331936">
    <property type="component" value="Unassembled WGS sequence"/>
</dbReference>
<name>A0ABU7JRU4_9NOCA</name>
<evidence type="ECO:0000313" key="6">
    <source>
        <dbReference type="Proteomes" id="UP001331936"/>
    </source>
</evidence>
<keyword evidence="1" id="KW-0326">Glycosidase</keyword>
<gene>
    <name evidence="5" type="primary">otsB</name>
    <name evidence="5" type="ORF">Q8814_11520</name>
</gene>
<dbReference type="Pfam" id="PF03632">
    <property type="entry name" value="Glyco_hydro_65m"/>
    <property type="match status" value="1"/>
</dbReference>
<dbReference type="Gene3D" id="1.50.10.10">
    <property type="match status" value="1"/>
</dbReference>
<dbReference type="InterPro" id="IPR005194">
    <property type="entry name" value="Glyco_hydro_65_C"/>
</dbReference>
<protein>
    <submittedName>
        <fullName evidence="5">Trehalose-phosphatase</fullName>
        <ecNumber evidence="5">3.1.3.12</ecNumber>
    </submittedName>
</protein>
<accession>A0ABU7JRU4</accession>
<evidence type="ECO:0000256" key="1">
    <source>
        <dbReference type="ARBA" id="ARBA00023295"/>
    </source>
</evidence>
<dbReference type="InterPro" id="IPR008928">
    <property type="entry name" value="6-hairpin_glycosidase_sf"/>
</dbReference>
<dbReference type="InterPro" id="IPR023214">
    <property type="entry name" value="HAD_sf"/>
</dbReference>
<feature type="domain" description="Glycoside hydrolase family 65 C-terminal" evidence="3">
    <location>
        <begin position="1156"/>
        <end position="1219"/>
    </location>
</feature>
<dbReference type="InterPro" id="IPR011013">
    <property type="entry name" value="Gal_mutarotase_sf_dom"/>
</dbReference>
<evidence type="ECO:0000259" key="4">
    <source>
        <dbReference type="Pfam" id="PF03636"/>
    </source>
</evidence>
<feature type="domain" description="Glycoside hydrolase family 65 N-terminal" evidence="4">
    <location>
        <begin position="443"/>
        <end position="697"/>
    </location>
</feature>
<dbReference type="GO" id="GO:0004805">
    <property type="term" value="F:trehalose-phosphatase activity"/>
    <property type="evidence" value="ECO:0007669"/>
    <property type="project" value="UniProtKB-EC"/>
</dbReference>
<sequence length="1228" mass="136847">MQKHNVRTDHVIRPLIDLRHHSAVVFDLDTVVDTTPTRDSVQPIESTVALARRLRHDGAETVVFSASGDTADVLEAAGIADVFPVRVDEVAPLHTTNLLGVHPPDAVLVTADRQAAAQGRREGFALVIAVARNDCSDGLHHPDADVVVRDPSDIELRADDRRLSAVPDAITARNDLNVLLRVRRPTVVLSFDGTLSEPVPDPADAALVDGAAGALSRLAAEVPVAVISRRELSDLRARVGIPEIWYAGSEGLELAGPDGRQYENPVARTAALALDRVTPALRTRLQRVPGVSIERKPFAVVVHCPQAAAECIDEIGAAVSEISGQEQSLRVVGGPEMIELRPDLDWDRGRALHWILECIIGSETLLPIYVGDALVDEDGFDAVSDSGTGIVVRNDMEGDRRSAAQFAVDGPAQVCRLLERLADLLDRDPVSATRAGGWVLFFDGYDPATEKLREALCTVGNGFFATRGCAPESRAGRVHYPGTYIAGIYNRLVDERSGMTVTNESLVNAPNWLPTTFRIDGGAWFDVDSVDLLEYRQYLNLRRAVLTRRIRFRDDSGRTTTIVQRRFAAMHLPHICALQTTIVAEDWSGTIEFRSTLDGSVENTLVDRYRELSADHLDRVHAAELSPDSVVLTVQTNQSRIPVAMAAQTTAWSDGERRDTRYRLYDDGESIGHEITFDLERADSAVVEKVVTVWTGRDHATSDPAEAAARSLSGLGRFEHILDGHVLAWEHLWDRVGIDLAEHEDDARVVRFHLLHLLQTVSRHTTDLDVGVPPRGLHGEAYRGHIFWDELFVFPVLNLRVPSLTRSLLRYRYRRLPEARRAARAAGYPGAMFPWQSGSDGREESQQLHLNPQSGRWLPDPSWRQHHIGIAIAYNVWQYYQVTGDAEFLTDFGIEMLVEIARFFAGLATYDRMQARYVIRGVMGPDEFHSGYPDAPYDGIDNNAYTNVMAVWVILRAIEALDAVPATNRTELVESLNLSAQELSRWADVGSRMFVPFHDGVISQFEGYDNLEELDWEGYRERYDDIQRLDRILEAEGDDVNRYRASKQADVLMLFYLLSADELRALFERLGYRLEHEAIPRTIDYYLTRTSHGSTLSAVVHSWVLARANRDRAMHYFEQVLESDVVDIQGGTTAEGIHLAAMAGSIDLLQRCFTGLETRGDRLVLGPQWPESLGALEFPIWYRGHRLWLAVSGRQVEVSAEAGNQRPIEIMCRDQVVELQPGCTVRLS</sequence>